<protein>
    <submittedName>
        <fullName evidence="2">N-acetylglucosamine kinase</fullName>
    </submittedName>
</protein>
<reference evidence="2 3" key="1">
    <citation type="journal article" date="2016" name="Syst. Appl. Microbiol.">
        <title>Pararhizobium polonicum sp. nov. isolated from tumors on stone fruit rootstocks.</title>
        <authorList>
            <person name="Pulawska J."/>
            <person name="Kuzmanovic N."/>
            <person name="Willems A."/>
            <person name="Pothier J.F."/>
        </authorList>
    </citation>
    <scope>NUCLEOTIDE SEQUENCE [LARGE SCALE GENOMIC DNA]</scope>
    <source>
        <strain evidence="2 3">F5.1</strain>
    </source>
</reference>
<feature type="domain" description="ATPase BadF/BadG/BcrA/BcrD type" evidence="1">
    <location>
        <begin position="6"/>
        <end position="252"/>
    </location>
</feature>
<dbReference type="PATRIC" id="fig|1612624.7.peg.1130"/>
<dbReference type="RefSeq" id="WP_068952372.1">
    <property type="nucleotide sequence ID" value="NZ_LGLV01000004.1"/>
</dbReference>
<keyword evidence="3" id="KW-1185">Reference proteome</keyword>
<dbReference type="OrthoDB" id="63487at2"/>
<dbReference type="PANTHER" id="PTHR43190">
    <property type="entry name" value="N-ACETYL-D-GLUCOSAMINE KINASE"/>
    <property type="match status" value="1"/>
</dbReference>
<dbReference type="GO" id="GO:0016301">
    <property type="term" value="F:kinase activity"/>
    <property type="evidence" value="ECO:0007669"/>
    <property type="project" value="UniProtKB-KW"/>
</dbReference>
<dbReference type="Proteomes" id="UP000093111">
    <property type="component" value="Unassembled WGS sequence"/>
</dbReference>
<dbReference type="EMBL" id="LGLV01000004">
    <property type="protein sequence ID" value="OBZ97119.1"/>
    <property type="molecule type" value="Genomic_DNA"/>
</dbReference>
<keyword evidence="2" id="KW-0418">Kinase</keyword>
<dbReference type="InterPro" id="IPR043129">
    <property type="entry name" value="ATPase_NBD"/>
</dbReference>
<dbReference type="InterPro" id="IPR002731">
    <property type="entry name" value="ATPase_BadF"/>
</dbReference>
<gene>
    <name evidence="2" type="ORF">ADU59_05410</name>
</gene>
<dbReference type="AlphaFoldDB" id="A0A1C7P7A7"/>
<keyword evidence="2" id="KW-0808">Transferase</keyword>
<comment type="caution">
    <text evidence="2">The sequence shown here is derived from an EMBL/GenBank/DDBJ whole genome shotgun (WGS) entry which is preliminary data.</text>
</comment>
<dbReference type="SUPFAM" id="SSF53067">
    <property type="entry name" value="Actin-like ATPase domain"/>
    <property type="match status" value="2"/>
</dbReference>
<organism evidence="2 3">
    <name type="scientific">Pararhizobium polonicum</name>
    <dbReference type="NCBI Taxonomy" id="1612624"/>
    <lineage>
        <taxon>Bacteria</taxon>
        <taxon>Pseudomonadati</taxon>
        <taxon>Pseudomonadota</taxon>
        <taxon>Alphaproteobacteria</taxon>
        <taxon>Hyphomicrobiales</taxon>
        <taxon>Rhizobiaceae</taxon>
        <taxon>Rhizobium/Agrobacterium group</taxon>
        <taxon>Pararhizobium</taxon>
    </lineage>
</organism>
<dbReference type="PANTHER" id="PTHR43190:SF3">
    <property type="entry name" value="N-ACETYL-D-GLUCOSAMINE KINASE"/>
    <property type="match status" value="1"/>
</dbReference>
<evidence type="ECO:0000259" key="1">
    <source>
        <dbReference type="Pfam" id="PF01869"/>
    </source>
</evidence>
<dbReference type="InterPro" id="IPR052519">
    <property type="entry name" value="Euk-type_GlcNAc_Kinase"/>
</dbReference>
<sequence>MPHYILGIDGGGTSCRAAVAGAEGRILGRGKSGAANILTDPDNALIHIIGAATAAFEEANIAPSEIGSARAVLGLAGSNVGDAVHYVKERLPFARADIESDGLIALQGALGDGDGAVAILGTGSIYISRQADDIRYIGGWGFQIGDLGSGARLGHALLQESVLAFDRIHPSSPLTDAVMAEFNDDPRDVVEFARAARPGEFGRFAPKVFDHAGRNDRVAIALLRASAQTIDEALDAVVAQGSHRLCLLGGLAPLYRPWLAERHQPLFVEPEADALTGSVALAAKRFPADAGAQS</sequence>
<dbReference type="CDD" id="cd24082">
    <property type="entry name" value="ASKHA_NBD_GspK-like"/>
    <property type="match status" value="1"/>
</dbReference>
<name>A0A1C7P7A7_9HYPH</name>
<dbReference type="Gene3D" id="3.30.420.40">
    <property type="match status" value="2"/>
</dbReference>
<dbReference type="Pfam" id="PF01869">
    <property type="entry name" value="BcrAD_BadFG"/>
    <property type="match status" value="1"/>
</dbReference>
<dbReference type="STRING" id="1612624.ADU59_05410"/>
<evidence type="ECO:0000313" key="2">
    <source>
        <dbReference type="EMBL" id="OBZ97119.1"/>
    </source>
</evidence>
<proteinExistence type="predicted"/>
<accession>A0A1C7P7A7</accession>
<evidence type="ECO:0000313" key="3">
    <source>
        <dbReference type="Proteomes" id="UP000093111"/>
    </source>
</evidence>